<name>A0A9P9KSV9_FUSRE</name>
<dbReference type="AlphaFoldDB" id="A0A9P9KSV9"/>
<dbReference type="Pfam" id="PF00668">
    <property type="entry name" value="Condensation"/>
    <property type="match status" value="1"/>
</dbReference>
<comment type="similarity">
    <text evidence="1">Belongs to the NRP synthetase family.</text>
</comment>
<evidence type="ECO:0000259" key="2">
    <source>
        <dbReference type="Pfam" id="PF00668"/>
    </source>
</evidence>
<feature type="domain" description="Condensation" evidence="2">
    <location>
        <begin position="14"/>
        <end position="336"/>
    </location>
</feature>
<dbReference type="PANTHER" id="PTHR45398:SF1">
    <property type="entry name" value="ENZYME, PUTATIVE (JCVI)-RELATED"/>
    <property type="match status" value="1"/>
</dbReference>
<protein>
    <submittedName>
        <fullName evidence="3">Condensation domain-containing protein</fullName>
    </submittedName>
</protein>
<evidence type="ECO:0000313" key="3">
    <source>
        <dbReference type="EMBL" id="KAH7267884.1"/>
    </source>
</evidence>
<dbReference type="Proteomes" id="UP000720189">
    <property type="component" value="Unassembled WGS sequence"/>
</dbReference>
<dbReference type="Gene3D" id="3.30.559.10">
    <property type="entry name" value="Chloramphenicol acetyltransferase-like domain"/>
    <property type="match status" value="1"/>
</dbReference>
<dbReference type="SUPFAM" id="SSF52777">
    <property type="entry name" value="CoA-dependent acyltransferases"/>
    <property type="match status" value="2"/>
</dbReference>
<gene>
    <name evidence="3" type="ORF">BKA55DRAFT_192220</name>
</gene>
<evidence type="ECO:0000313" key="4">
    <source>
        <dbReference type="Proteomes" id="UP000720189"/>
    </source>
</evidence>
<evidence type="ECO:0000256" key="1">
    <source>
        <dbReference type="ARBA" id="ARBA00029454"/>
    </source>
</evidence>
<dbReference type="EMBL" id="JAGMUX010000002">
    <property type="protein sequence ID" value="KAH7267884.1"/>
    <property type="molecule type" value="Genomic_DNA"/>
</dbReference>
<accession>A0A9P9KSV9</accession>
<dbReference type="InterPro" id="IPR001242">
    <property type="entry name" value="Condensation_dom"/>
</dbReference>
<dbReference type="Gene3D" id="3.30.559.30">
    <property type="entry name" value="Nonribosomal peptide synthetase, condensation domain"/>
    <property type="match status" value="1"/>
</dbReference>
<reference evidence="3" key="1">
    <citation type="journal article" date="2021" name="Nat. Commun.">
        <title>Genetic determinants of endophytism in the Arabidopsis root mycobiome.</title>
        <authorList>
            <person name="Mesny F."/>
            <person name="Miyauchi S."/>
            <person name="Thiergart T."/>
            <person name="Pickel B."/>
            <person name="Atanasova L."/>
            <person name="Karlsson M."/>
            <person name="Huettel B."/>
            <person name="Barry K.W."/>
            <person name="Haridas S."/>
            <person name="Chen C."/>
            <person name="Bauer D."/>
            <person name="Andreopoulos W."/>
            <person name="Pangilinan J."/>
            <person name="LaButti K."/>
            <person name="Riley R."/>
            <person name="Lipzen A."/>
            <person name="Clum A."/>
            <person name="Drula E."/>
            <person name="Henrissat B."/>
            <person name="Kohler A."/>
            <person name="Grigoriev I.V."/>
            <person name="Martin F.M."/>
            <person name="Hacquard S."/>
        </authorList>
    </citation>
    <scope>NUCLEOTIDE SEQUENCE</scope>
    <source>
        <strain evidence="3">MPI-CAGE-AT-0023</strain>
    </source>
</reference>
<sequence>MKVTTSESGFSSRPIDLARLQKAWDIVVQRHDLLRAIFVLDFPGNDLIYQVILSNACPSIEIRYDSIESVVTQSLLSRDSPSYTSSNLQHQLAIHVLSDYEARLTLEINHAIVDGHSTKLLAQDLQRAYRGDATPAVPSYAGFVSFVGNQSRDEGIHYWTGLLEGAELCNFPDLSASSPSEDDENGTNIFVPNLDTARIRKFCKDQEITSATMIQLAWAIVLRWYTRSLDTLLGILCSGLDLPIDDVDGIFGPLIGMLTCRFTFDETSVAEVLHDLHTRYLEGLLYQTVSLAEVYDALNLGTNGLFNSVISFEKDDSLDQEKSQPGKQEVNQDFVDGQKSHVEIGFWRESQATSGDFSTYPLTVAYQVSNTGSLHLGCYLDLRILPQWRADRILE</sequence>
<keyword evidence="4" id="KW-1185">Reference proteome</keyword>
<organism evidence="3 4">
    <name type="scientific">Fusarium redolens</name>
    <dbReference type="NCBI Taxonomy" id="48865"/>
    <lineage>
        <taxon>Eukaryota</taxon>
        <taxon>Fungi</taxon>
        <taxon>Dikarya</taxon>
        <taxon>Ascomycota</taxon>
        <taxon>Pezizomycotina</taxon>
        <taxon>Sordariomycetes</taxon>
        <taxon>Hypocreomycetidae</taxon>
        <taxon>Hypocreales</taxon>
        <taxon>Nectriaceae</taxon>
        <taxon>Fusarium</taxon>
        <taxon>Fusarium redolens species complex</taxon>
    </lineage>
</organism>
<dbReference type="PANTHER" id="PTHR45398">
    <property type="match status" value="1"/>
</dbReference>
<dbReference type="RefSeq" id="XP_046055703.1">
    <property type="nucleotide sequence ID" value="XM_046185076.1"/>
</dbReference>
<dbReference type="GeneID" id="70215030"/>
<dbReference type="GO" id="GO:0003824">
    <property type="term" value="F:catalytic activity"/>
    <property type="evidence" value="ECO:0007669"/>
    <property type="project" value="InterPro"/>
</dbReference>
<dbReference type="OrthoDB" id="416786at2759"/>
<comment type="caution">
    <text evidence="3">The sequence shown here is derived from an EMBL/GenBank/DDBJ whole genome shotgun (WGS) entry which is preliminary data.</text>
</comment>
<dbReference type="InterPro" id="IPR023213">
    <property type="entry name" value="CAT-like_dom_sf"/>
</dbReference>
<proteinExistence type="inferred from homology"/>